<dbReference type="WBParaSite" id="nOo.2.0.1.t13068-RA">
    <property type="protein sequence ID" value="nOo.2.0.1.t13068-RA"/>
    <property type="gene ID" value="nOo.2.0.1.g13068"/>
</dbReference>
<dbReference type="STRING" id="42157.A0A182EY13"/>
<gene>
    <name evidence="1" type="ORF">NOO_LOCUS13068</name>
</gene>
<sequence>NGDYGEGSANRDEDYIMWMPPKNQKDDGTNALNAEFAGKY</sequence>
<organism evidence="3">
    <name type="scientific">Onchocerca ochengi</name>
    <name type="common">Filarial nematode worm</name>
    <dbReference type="NCBI Taxonomy" id="42157"/>
    <lineage>
        <taxon>Eukaryota</taxon>
        <taxon>Metazoa</taxon>
        <taxon>Ecdysozoa</taxon>
        <taxon>Nematoda</taxon>
        <taxon>Chromadorea</taxon>
        <taxon>Rhabditida</taxon>
        <taxon>Spirurina</taxon>
        <taxon>Spiruromorpha</taxon>
        <taxon>Filarioidea</taxon>
        <taxon>Onchocercidae</taxon>
        <taxon>Onchocerca</taxon>
    </lineage>
</organism>
<evidence type="ECO:0000313" key="3">
    <source>
        <dbReference type="WBParaSite" id="nOo.2.0.1.t13068-RA"/>
    </source>
</evidence>
<name>A0A182EY13_ONCOC</name>
<evidence type="ECO:0000313" key="2">
    <source>
        <dbReference type="Proteomes" id="UP000271087"/>
    </source>
</evidence>
<reference evidence="1 2" key="2">
    <citation type="submission" date="2018-08" db="EMBL/GenBank/DDBJ databases">
        <authorList>
            <person name="Laetsch R D."/>
            <person name="Stevens L."/>
            <person name="Kumar S."/>
            <person name="Blaxter L. M."/>
        </authorList>
    </citation>
    <scope>NUCLEOTIDE SEQUENCE [LARGE SCALE GENOMIC DNA]</scope>
</reference>
<keyword evidence="2" id="KW-1185">Reference proteome</keyword>
<protein>
    <submittedName>
        <fullName evidence="3">Hydrolase</fullName>
    </submittedName>
</protein>
<proteinExistence type="predicted"/>
<dbReference type="Proteomes" id="UP000271087">
    <property type="component" value="Unassembled WGS sequence"/>
</dbReference>
<dbReference type="AlphaFoldDB" id="A0A182EY13"/>
<dbReference type="EMBL" id="UYRW01013315">
    <property type="protein sequence ID" value="VDN00501.1"/>
    <property type="molecule type" value="Genomic_DNA"/>
</dbReference>
<accession>A0A182EY13</accession>
<reference evidence="3" key="1">
    <citation type="submission" date="2016-06" db="UniProtKB">
        <authorList>
            <consortium name="WormBaseParasite"/>
        </authorList>
    </citation>
    <scope>IDENTIFICATION</scope>
</reference>
<evidence type="ECO:0000313" key="1">
    <source>
        <dbReference type="EMBL" id="VDN00501.1"/>
    </source>
</evidence>